<evidence type="ECO:0000313" key="3">
    <source>
        <dbReference type="Proteomes" id="UP000800200"/>
    </source>
</evidence>
<evidence type="ECO:0000256" key="1">
    <source>
        <dbReference type="SAM" id="Phobius"/>
    </source>
</evidence>
<dbReference type="EMBL" id="ML994615">
    <property type="protein sequence ID" value="KAF2192698.1"/>
    <property type="molecule type" value="Genomic_DNA"/>
</dbReference>
<organism evidence="2 3">
    <name type="scientific">Zopfia rhizophila CBS 207.26</name>
    <dbReference type="NCBI Taxonomy" id="1314779"/>
    <lineage>
        <taxon>Eukaryota</taxon>
        <taxon>Fungi</taxon>
        <taxon>Dikarya</taxon>
        <taxon>Ascomycota</taxon>
        <taxon>Pezizomycotina</taxon>
        <taxon>Dothideomycetes</taxon>
        <taxon>Dothideomycetes incertae sedis</taxon>
        <taxon>Zopfiaceae</taxon>
        <taxon>Zopfia</taxon>
    </lineage>
</organism>
<keyword evidence="1" id="KW-0472">Membrane</keyword>
<keyword evidence="1" id="KW-1133">Transmembrane helix</keyword>
<feature type="transmembrane region" description="Helical" evidence="1">
    <location>
        <begin position="55"/>
        <end position="77"/>
    </location>
</feature>
<accession>A0A6A6EPS3</accession>
<dbReference type="OrthoDB" id="3692311at2759"/>
<gene>
    <name evidence="2" type="ORF">K469DRAFT_731168</name>
</gene>
<protein>
    <submittedName>
        <fullName evidence="2">Uncharacterized protein</fullName>
    </submittedName>
</protein>
<feature type="transmembrane region" description="Helical" evidence="1">
    <location>
        <begin position="574"/>
        <end position="597"/>
    </location>
</feature>
<feature type="transmembrane region" description="Helical" evidence="1">
    <location>
        <begin position="97"/>
        <end position="115"/>
    </location>
</feature>
<dbReference type="AlphaFoldDB" id="A0A6A6EPS3"/>
<name>A0A6A6EPS3_9PEZI</name>
<sequence length="670" mass="73353">MRRSQINTTMSSRDFLSLQMRGKFSQNQSTRNLSGPPDLSQIEVRSKTWETSIAYLYLVGDVLLVLLPLFFILLGVAVITLHGKPTKGNNFGSKVKFAIQLGPTLFPIIFAAISGRSMKMIARYLAEKGARLSISKSFLKSGHIIGGTIESQILMQRLTVVGANLLFLWTLSPLDSQASLCLMKRDSTTFKGNGKFSDAGALFGAAVLAPQAIKIRPQDMWGNVKIPALEALDMSKVDSIGWIVVPSNISTPETYSSLVGLPVAGIQANTNSTFNLESTYLSVNCGRFNQTTNPSSFNPFTPLNRTASFFIDTDCPLFPGSVSDAGDEILMARLDGFVGNFNSSILNNMDAQWNRNLLYVSQYALTHDSNPMGLNIASCSLSQTHVEAMVDCDKDQCAVQKIRKSLTDTRPASFTGLEHHLIMSGIAENFPTAFTSPGGSSPTERFLVDTSSFPFIQETGYPTMDRRWVNVSIIPPDVFSKRLSLVLNTYYQLSTQPTGYFGSLPKNLTLYGPDTLPVSDIDAYLPGNLSATKHTFEEWWVPFREVVQDSAAPFIGATTTAKVSTAQEIFVCNFAWLALLLASSGIIFTTGAAALVLKRKTLGPELFGFYENPYIKIPQGGSMLDAMERARLLQDVEVYVADVQGDDDVGHIALAAGVPLRKLERDRLYS</sequence>
<keyword evidence="1" id="KW-0812">Transmembrane</keyword>
<proteinExistence type="predicted"/>
<reference evidence="2" key="1">
    <citation type="journal article" date="2020" name="Stud. Mycol.">
        <title>101 Dothideomycetes genomes: a test case for predicting lifestyles and emergence of pathogens.</title>
        <authorList>
            <person name="Haridas S."/>
            <person name="Albert R."/>
            <person name="Binder M."/>
            <person name="Bloem J."/>
            <person name="Labutti K."/>
            <person name="Salamov A."/>
            <person name="Andreopoulos B."/>
            <person name="Baker S."/>
            <person name="Barry K."/>
            <person name="Bills G."/>
            <person name="Bluhm B."/>
            <person name="Cannon C."/>
            <person name="Castanera R."/>
            <person name="Culley D."/>
            <person name="Daum C."/>
            <person name="Ezra D."/>
            <person name="Gonzalez J."/>
            <person name="Henrissat B."/>
            <person name="Kuo A."/>
            <person name="Liang C."/>
            <person name="Lipzen A."/>
            <person name="Lutzoni F."/>
            <person name="Magnuson J."/>
            <person name="Mondo S."/>
            <person name="Nolan M."/>
            <person name="Ohm R."/>
            <person name="Pangilinan J."/>
            <person name="Park H.-J."/>
            <person name="Ramirez L."/>
            <person name="Alfaro M."/>
            <person name="Sun H."/>
            <person name="Tritt A."/>
            <person name="Yoshinaga Y."/>
            <person name="Zwiers L.-H."/>
            <person name="Turgeon B."/>
            <person name="Goodwin S."/>
            <person name="Spatafora J."/>
            <person name="Crous P."/>
            <person name="Grigoriev I."/>
        </authorList>
    </citation>
    <scope>NUCLEOTIDE SEQUENCE</scope>
    <source>
        <strain evidence="2">CBS 207.26</strain>
    </source>
</reference>
<evidence type="ECO:0000313" key="2">
    <source>
        <dbReference type="EMBL" id="KAF2192698.1"/>
    </source>
</evidence>
<dbReference type="Proteomes" id="UP000800200">
    <property type="component" value="Unassembled WGS sequence"/>
</dbReference>
<keyword evidence="3" id="KW-1185">Reference proteome</keyword>